<name>A0ABN7T3Q3_OIKDI</name>
<dbReference type="EMBL" id="OU015567">
    <property type="protein sequence ID" value="CAG5112211.1"/>
    <property type="molecule type" value="Genomic_DNA"/>
</dbReference>
<dbReference type="Gene3D" id="3.40.30.10">
    <property type="entry name" value="Glutaredoxin"/>
    <property type="match status" value="1"/>
</dbReference>
<evidence type="ECO:0000256" key="1">
    <source>
        <dbReference type="ARBA" id="ARBA00007764"/>
    </source>
</evidence>
<dbReference type="InterPro" id="IPR006993">
    <property type="entry name" value="Glut_rich_SH3-bd"/>
</dbReference>
<reference evidence="2 3" key="1">
    <citation type="submission" date="2021-04" db="EMBL/GenBank/DDBJ databases">
        <authorList>
            <person name="Bliznina A."/>
        </authorList>
    </citation>
    <scope>NUCLEOTIDE SEQUENCE [LARGE SCALE GENOMIC DNA]</scope>
</reference>
<dbReference type="PANTHER" id="PTHR12232:SF0">
    <property type="entry name" value="THIOREDOXIN DOMAIN-CONTAINING PROTEIN"/>
    <property type="match status" value="1"/>
</dbReference>
<dbReference type="PANTHER" id="PTHR12232">
    <property type="entry name" value="SH3 DOMAIN-BINDING GLUTAMIC ACID-RICH-LIKE PROTEIN"/>
    <property type="match status" value="1"/>
</dbReference>
<comment type="similarity">
    <text evidence="1">Belongs to the SH3BGR family.</text>
</comment>
<evidence type="ECO:0000313" key="2">
    <source>
        <dbReference type="EMBL" id="CAG5112211.1"/>
    </source>
</evidence>
<dbReference type="Pfam" id="PF04908">
    <property type="entry name" value="SH3BGR"/>
    <property type="match status" value="1"/>
</dbReference>
<proteinExistence type="inferred from homology"/>
<protein>
    <submittedName>
        <fullName evidence="2">Oidioi.mRNA.OKI2018_I69.chr2.g6453.t1.cds</fullName>
    </submittedName>
</protein>
<keyword evidence="3" id="KW-1185">Reference proteome</keyword>
<dbReference type="InterPro" id="IPR051033">
    <property type="entry name" value="SH3BGR"/>
</dbReference>
<evidence type="ECO:0000313" key="3">
    <source>
        <dbReference type="Proteomes" id="UP001158576"/>
    </source>
</evidence>
<dbReference type="InterPro" id="IPR036249">
    <property type="entry name" value="Thioredoxin-like_sf"/>
</dbReference>
<dbReference type="Proteomes" id="UP001158576">
    <property type="component" value="Chromosome 2"/>
</dbReference>
<gene>
    <name evidence="2" type="ORF">OKIOD_LOCUS15218</name>
</gene>
<organism evidence="2 3">
    <name type="scientific">Oikopleura dioica</name>
    <name type="common">Tunicate</name>
    <dbReference type="NCBI Taxonomy" id="34765"/>
    <lineage>
        <taxon>Eukaryota</taxon>
        <taxon>Metazoa</taxon>
        <taxon>Chordata</taxon>
        <taxon>Tunicata</taxon>
        <taxon>Appendicularia</taxon>
        <taxon>Copelata</taxon>
        <taxon>Oikopleuridae</taxon>
        <taxon>Oikopleura</taxon>
    </lineage>
</organism>
<sequence length="118" mass="13471">MITVYTTSLSANLSMKKKCDEIIMYLQGQKIEHTVIDLAGGPSNRKRMLEKIPDTVQPPILAPQIFADDEYRGGYDTFFGMRESELVYTWLRLTPREGSQESRLVNEYKSKGVPLPIN</sequence>
<dbReference type="SUPFAM" id="SSF52833">
    <property type="entry name" value="Thioredoxin-like"/>
    <property type="match status" value="1"/>
</dbReference>
<accession>A0ABN7T3Q3</accession>